<keyword evidence="5" id="KW-1133">Transmembrane helix</keyword>
<feature type="domain" description="LPS-assembly protein LptD central" evidence="8">
    <location>
        <begin position="211"/>
        <end position="282"/>
    </location>
</feature>
<evidence type="ECO:0000256" key="3">
    <source>
        <dbReference type="ARBA" id="ARBA00023237"/>
    </source>
</evidence>
<dbReference type="InterPro" id="IPR007543">
    <property type="entry name" value="LptD_C"/>
</dbReference>
<reference evidence="9 10" key="1">
    <citation type="submission" date="2017-09" db="EMBL/GenBank/DDBJ databases">
        <authorList>
            <person name="Ehlers B."/>
            <person name="Leendertz F.H."/>
        </authorList>
    </citation>
    <scope>NUCLEOTIDE SEQUENCE [LARGE SCALE GENOMIC DNA]</scope>
    <source>
        <strain evidence="9 10">DSM 18289</strain>
    </source>
</reference>
<evidence type="ECO:0000259" key="7">
    <source>
        <dbReference type="Pfam" id="PF04453"/>
    </source>
</evidence>
<comment type="subcellular location">
    <subcellularLocation>
        <location evidence="4">Cell outer membrane</location>
    </subcellularLocation>
</comment>
<feature type="transmembrane region" description="Helical" evidence="5">
    <location>
        <begin position="21"/>
        <end position="43"/>
    </location>
</feature>
<dbReference type="Pfam" id="PF03968">
    <property type="entry name" value="LptD_N"/>
    <property type="match status" value="1"/>
</dbReference>
<dbReference type="GO" id="GO:0009279">
    <property type="term" value="C:cell outer membrane"/>
    <property type="evidence" value="ECO:0007669"/>
    <property type="project" value="UniProtKB-SubCell"/>
</dbReference>
<evidence type="ECO:0000256" key="5">
    <source>
        <dbReference type="SAM" id="Phobius"/>
    </source>
</evidence>
<dbReference type="Gene3D" id="2.60.450.10">
    <property type="entry name" value="Lipopolysaccharide (LPS) transport protein A like domain"/>
    <property type="match status" value="1"/>
</dbReference>
<keyword evidence="5" id="KW-0812">Transmembrane</keyword>
<keyword evidence="1 4" id="KW-0732">Signal</keyword>
<evidence type="ECO:0000259" key="8">
    <source>
        <dbReference type="Pfam" id="PF19838"/>
    </source>
</evidence>
<dbReference type="PANTHER" id="PTHR30189:SF1">
    <property type="entry name" value="LPS-ASSEMBLY PROTEIN LPTD"/>
    <property type="match status" value="1"/>
</dbReference>
<feature type="domain" description="LptD C-terminal" evidence="7">
    <location>
        <begin position="322"/>
        <end position="707"/>
    </location>
</feature>
<dbReference type="GO" id="GO:1990351">
    <property type="term" value="C:transporter complex"/>
    <property type="evidence" value="ECO:0007669"/>
    <property type="project" value="TreeGrafter"/>
</dbReference>
<comment type="similarity">
    <text evidence="4">Belongs to the LptD family.</text>
</comment>
<dbReference type="HAMAP" id="MF_01411">
    <property type="entry name" value="LPS_assembly_LptD"/>
    <property type="match status" value="1"/>
</dbReference>
<protein>
    <recommendedName>
        <fullName evidence="4">LPS-assembly protein LptD</fullName>
    </recommendedName>
</protein>
<keyword evidence="10" id="KW-1185">Reference proteome</keyword>
<dbReference type="GO" id="GO:0015920">
    <property type="term" value="P:lipopolysaccharide transport"/>
    <property type="evidence" value="ECO:0007669"/>
    <property type="project" value="InterPro"/>
</dbReference>
<comment type="caution">
    <text evidence="4">Lacks conserved residue(s) required for the propagation of feature annotation.</text>
</comment>
<comment type="function">
    <text evidence="4">Involved in the assembly of lipopolysaccharide (LPS) at the surface of the outer membrane.</text>
</comment>
<dbReference type="Pfam" id="PF19838">
    <property type="entry name" value="LptD_2"/>
    <property type="match status" value="1"/>
</dbReference>
<gene>
    <name evidence="4" type="primary">lptD</name>
    <name evidence="9" type="ORF">SAMN06265368_1433</name>
</gene>
<keyword evidence="3 4" id="KW-0998">Cell outer membrane</keyword>
<sequence length="780" mass="85993">MWRTVHDADNRVNLERSGQMAGLRAILLASAAIVLPLSVSMVLSTPLHAQSLTDSVKFQADPDARMLVEADQMVYDYDRERVSAVGNVQIYYGQYALQADKVTYDQASARLIAEGSVQITEPDGNVVTANHVDITDDFRTGFVRSLRVKTPENARFAAERAERKDDDITVFDKGVYTTCEPCRDNPNKSPVWQIKASRIIYNSKDKMVYYKAAKLEFLGIPLLYTPYFAHPDPSRKRKSGILTPSAGFDSKLGYHATVPYFWALSDSYDVTFSPTYYTKQGLLAETTWRQHLGTGIYSVKFSGINQQDPSAFAGTSGDQRLRGAVQTEGSFNLNKQWKFGWDVSVISDKRFLRDYGLIDRGKEDTLSTVYLTGQGERNHFDARANYYNIMTDSLSQSEQAIAHPVIDYSAYAKNPILGGEGRLKINSTSLTRDDETSATVGNIKRTYGLAGSYNRTSAEVSWKKKIVAVGGQVITPFTSLRGDFYWMPSKSGAPAALVDDSVAVRGMPTVGIDYRLPILVQTANTSHIIEPIAQVIVRPNEAKIGELPNDDSQSLIFDDSILFDPNKFSGYDRLEGGTRANIGFQYRMQLANGWSVNALAGQSIQIAGTNSFSKQDLTSTGLASGLDAKKSDYVARVGLNSGKGIQGIARGRFDSKSGKLKYAATEASGTYGRYSGSLGYSYTDKRPSAGINEIRQEITASAAVKLHKFWSLSGAARYDIANKGLVSSNIGLQYDDECFAVSLKYEHSRDIYSDIDAAQSIKFQFNLKSIGGADFKRDLN</sequence>
<name>A0A285NF29_9HYPH</name>
<organism evidence="9 10">
    <name type="scientific">Cohaesibacter gelatinilyticus</name>
    <dbReference type="NCBI Taxonomy" id="372072"/>
    <lineage>
        <taxon>Bacteria</taxon>
        <taxon>Pseudomonadati</taxon>
        <taxon>Pseudomonadota</taxon>
        <taxon>Alphaproteobacteria</taxon>
        <taxon>Hyphomicrobiales</taxon>
        <taxon>Cohaesibacteraceae</taxon>
    </lineage>
</organism>
<dbReference type="RefSeq" id="WP_170955983.1">
    <property type="nucleotide sequence ID" value="NZ_OBEL01000001.1"/>
</dbReference>
<evidence type="ECO:0000256" key="2">
    <source>
        <dbReference type="ARBA" id="ARBA00023136"/>
    </source>
</evidence>
<dbReference type="InterPro" id="IPR050218">
    <property type="entry name" value="LptD"/>
</dbReference>
<evidence type="ECO:0000256" key="1">
    <source>
        <dbReference type="ARBA" id="ARBA00022729"/>
    </source>
</evidence>
<dbReference type="Proteomes" id="UP000219439">
    <property type="component" value="Unassembled WGS sequence"/>
</dbReference>
<evidence type="ECO:0000313" key="10">
    <source>
        <dbReference type="Proteomes" id="UP000219439"/>
    </source>
</evidence>
<feature type="domain" description="Organic solvent tolerance-like N-terminal" evidence="6">
    <location>
        <begin position="68"/>
        <end position="204"/>
    </location>
</feature>
<accession>A0A285NF29</accession>
<dbReference type="Pfam" id="PF04453">
    <property type="entry name" value="LptD"/>
    <property type="match status" value="1"/>
</dbReference>
<dbReference type="InterPro" id="IPR045659">
    <property type="entry name" value="LptD_2"/>
</dbReference>
<comment type="subunit">
    <text evidence="4">Component of the lipopolysaccharide transport and assembly complex.</text>
</comment>
<evidence type="ECO:0000313" key="9">
    <source>
        <dbReference type="EMBL" id="SNZ08059.1"/>
    </source>
</evidence>
<dbReference type="InterPro" id="IPR020889">
    <property type="entry name" value="LipoPS_assembly_LptD"/>
</dbReference>
<dbReference type="PANTHER" id="PTHR30189">
    <property type="entry name" value="LPS-ASSEMBLY PROTEIN"/>
    <property type="match status" value="1"/>
</dbReference>
<dbReference type="EMBL" id="OBEL01000001">
    <property type="protein sequence ID" value="SNZ08059.1"/>
    <property type="molecule type" value="Genomic_DNA"/>
</dbReference>
<evidence type="ECO:0000259" key="6">
    <source>
        <dbReference type="Pfam" id="PF03968"/>
    </source>
</evidence>
<keyword evidence="2 4" id="KW-0472">Membrane</keyword>
<proteinExistence type="inferred from homology"/>
<evidence type="ECO:0000256" key="4">
    <source>
        <dbReference type="HAMAP-Rule" id="MF_01411"/>
    </source>
</evidence>
<dbReference type="AlphaFoldDB" id="A0A285NF29"/>
<dbReference type="InterPro" id="IPR005653">
    <property type="entry name" value="OstA-like_N"/>
</dbReference>
<dbReference type="GO" id="GO:0043165">
    <property type="term" value="P:Gram-negative-bacterium-type cell outer membrane assembly"/>
    <property type="evidence" value="ECO:0007669"/>
    <property type="project" value="UniProtKB-UniRule"/>
</dbReference>